<keyword evidence="7" id="KW-1185">Reference proteome</keyword>
<evidence type="ECO:0000313" key="6">
    <source>
        <dbReference type="EMBL" id="MDQ2070077.1"/>
    </source>
</evidence>
<dbReference type="PROSITE" id="PS50111">
    <property type="entry name" value="CHEMOTAXIS_TRANSDUC_2"/>
    <property type="match status" value="1"/>
</dbReference>
<keyword evidence="3" id="KW-0807">Transducer</keyword>
<evidence type="ECO:0000256" key="2">
    <source>
        <dbReference type="ARBA" id="ARBA00029447"/>
    </source>
</evidence>
<dbReference type="InterPro" id="IPR044398">
    <property type="entry name" value="Globin-sensor_dom"/>
</dbReference>
<evidence type="ECO:0000256" key="1">
    <source>
        <dbReference type="ARBA" id="ARBA00022500"/>
    </source>
</evidence>
<dbReference type="Gene3D" id="1.10.490.10">
    <property type="entry name" value="Globins"/>
    <property type="match status" value="1"/>
</dbReference>
<dbReference type="InterPro" id="IPR039379">
    <property type="entry name" value="Protoglobin_sensor_dom"/>
</dbReference>
<feature type="domain" description="Methyl-accepting transducer" evidence="5">
    <location>
        <begin position="210"/>
        <end position="443"/>
    </location>
</feature>
<dbReference type="PANTHER" id="PTHR43531">
    <property type="entry name" value="PROTEIN ICFG"/>
    <property type="match status" value="1"/>
</dbReference>
<feature type="region of interest" description="Disordered" evidence="4">
    <location>
        <begin position="446"/>
        <end position="465"/>
    </location>
</feature>
<comment type="similarity">
    <text evidence="2">Belongs to the methyl-accepting chemotaxis (MCP) protein family.</text>
</comment>
<gene>
    <name evidence="6" type="ORF">RBH19_09330</name>
</gene>
<accession>A0ABU0W7R4</accession>
<evidence type="ECO:0000313" key="7">
    <source>
        <dbReference type="Proteomes" id="UP001239019"/>
    </source>
</evidence>
<dbReference type="CDD" id="cd01068">
    <property type="entry name" value="globin_sensor"/>
    <property type="match status" value="1"/>
</dbReference>
<organism evidence="6 7">
    <name type="scientific">Natronospira bacteriovora</name>
    <dbReference type="NCBI Taxonomy" id="3069753"/>
    <lineage>
        <taxon>Bacteria</taxon>
        <taxon>Pseudomonadati</taxon>
        <taxon>Pseudomonadota</taxon>
        <taxon>Gammaproteobacteria</taxon>
        <taxon>Natronospirales</taxon>
        <taxon>Natronospiraceae</taxon>
        <taxon>Natronospira</taxon>
    </lineage>
</organism>
<feature type="compositionally biased region" description="Polar residues" evidence="4">
    <location>
        <begin position="456"/>
        <end position="465"/>
    </location>
</feature>
<keyword evidence="1" id="KW-0145">Chemotaxis</keyword>
<dbReference type="InterPro" id="IPR012292">
    <property type="entry name" value="Globin/Proto"/>
</dbReference>
<evidence type="ECO:0000256" key="4">
    <source>
        <dbReference type="SAM" id="MobiDB-lite"/>
    </source>
</evidence>
<dbReference type="InterPro" id="IPR009050">
    <property type="entry name" value="Globin-like_sf"/>
</dbReference>
<protein>
    <submittedName>
        <fullName evidence="6">Globin-coupled sensor protein</fullName>
    </submittedName>
</protein>
<evidence type="ECO:0000259" key="5">
    <source>
        <dbReference type="PROSITE" id="PS50111"/>
    </source>
</evidence>
<dbReference type="Pfam" id="PF00015">
    <property type="entry name" value="MCPsignal"/>
    <property type="match status" value="1"/>
</dbReference>
<evidence type="ECO:0000256" key="3">
    <source>
        <dbReference type="PROSITE-ProRule" id="PRU00284"/>
    </source>
</evidence>
<dbReference type="InterPro" id="IPR051310">
    <property type="entry name" value="MCP_chemotaxis"/>
</dbReference>
<dbReference type="SUPFAM" id="SSF46458">
    <property type="entry name" value="Globin-like"/>
    <property type="match status" value="1"/>
</dbReference>
<dbReference type="InterPro" id="IPR004089">
    <property type="entry name" value="MCPsignal_dom"/>
</dbReference>
<dbReference type="EMBL" id="JAVDDT010000005">
    <property type="protein sequence ID" value="MDQ2070077.1"/>
    <property type="molecule type" value="Genomic_DNA"/>
</dbReference>
<dbReference type="SUPFAM" id="SSF58104">
    <property type="entry name" value="Methyl-accepting chemotaxis protein (MCP) signaling domain"/>
    <property type="match status" value="1"/>
</dbReference>
<dbReference type="Pfam" id="PF11563">
    <property type="entry name" value="Protoglobin"/>
    <property type="match status" value="1"/>
</dbReference>
<dbReference type="PANTHER" id="PTHR43531:SF11">
    <property type="entry name" value="METHYL-ACCEPTING CHEMOTAXIS PROTEIN 3"/>
    <property type="match status" value="1"/>
</dbReference>
<name>A0ABU0W7R4_9GAMM</name>
<dbReference type="Proteomes" id="UP001239019">
    <property type="component" value="Unassembled WGS sequence"/>
</dbReference>
<proteinExistence type="inferred from homology"/>
<reference evidence="6 7" key="1">
    <citation type="submission" date="2023-08" db="EMBL/GenBank/DDBJ databases">
        <title>Whole-genome sequencing of halo(alkali)philic microorganisms from hypersaline lakes.</title>
        <authorList>
            <person name="Sorokin D.Y."/>
            <person name="Abbas B."/>
            <person name="Merkel A.Y."/>
        </authorList>
    </citation>
    <scope>NUCLEOTIDE SEQUENCE [LARGE SCALE GENOMIC DNA]</scope>
    <source>
        <strain evidence="6 7">AB-CW4</strain>
    </source>
</reference>
<dbReference type="Gene3D" id="1.10.287.950">
    <property type="entry name" value="Methyl-accepting chemotaxis protein"/>
    <property type="match status" value="1"/>
</dbReference>
<sequence length="465" mass="52627">MLCEKLRINETNLSLRLSFMNLGQAELNTIRRLQPWLKKRASRIARKFYDFQFEHESSLGFFNEYAERNNIPLARLREHLESAQTEYMLQWGLAGERGIDLKYFERRLRIGQLHNQIGLPQKWYMGSYALYMQLLEDQLRRDYFFRPFFRNRARRALFRIMLLDMQAVSDGFLVDLLGELGDVERIITVRNNKEDLSDHVNGVKMYLRELLEKVTSCCEELSGAMDSLRAKAETLSSSAQQEAASIQQMNATLMHIRQSVTQNDERVRETACITIGRKDSNGDTVELTTEETLSLTAAMRDIGSASREIAEIVDLINEIAFQTNLLALNASVEAARAGHNGRGFAVVANEVRALSVKTKESSENIKRLVQRATGAITKGDSFVLDVAERIQAIAEDLGRQTTSIAEFTSASQEIDRAAQSNAQGADEIFSIAEQLRENTRELRQALKGQSVEDTHNSPATAASPY</sequence>
<feature type="compositionally biased region" description="Basic and acidic residues" evidence="4">
    <location>
        <begin position="446"/>
        <end position="455"/>
    </location>
</feature>
<dbReference type="RefSeq" id="WP_306728573.1">
    <property type="nucleotide sequence ID" value="NZ_JAVDDT010000005.1"/>
</dbReference>
<dbReference type="SMART" id="SM00283">
    <property type="entry name" value="MA"/>
    <property type="match status" value="1"/>
</dbReference>
<comment type="caution">
    <text evidence="6">The sequence shown here is derived from an EMBL/GenBank/DDBJ whole genome shotgun (WGS) entry which is preliminary data.</text>
</comment>